<protein>
    <submittedName>
        <fullName evidence="1">Uncharacterized protein</fullName>
    </submittedName>
</protein>
<evidence type="ECO:0000313" key="1">
    <source>
        <dbReference type="EMBL" id="OHV03862.1"/>
    </source>
</evidence>
<comment type="caution">
    <text evidence="1">The sequence shown here is derived from an EMBL/GenBank/DDBJ whole genome shotgun (WGS) entry which is preliminary data.</text>
</comment>
<dbReference type="Proteomes" id="UP000179734">
    <property type="component" value="Unassembled WGS sequence"/>
</dbReference>
<dbReference type="RefSeq" id="WP_071026369.1">
    <property type="nucleotide sequence ID" value="NZ_MLQM01000059.1"/>
</dbReference>
<sequence>MMANVDYVVLGPGPSLQDVMDAVKAATNATEIVDGNVLVTGDDRTAVTVYSSHGEGVVADVYYGGELDERRAISRRIYDHIVEHTDWDVELDSDDTAGILASRVKSRR</sequence>
<organism evidence="1 2">
    <name type="scientific">Mycobacterium talmoniae</name>
    <dbReference type="NCBI Taxonomy" id="1858794"/>
    <lineage>
        <taxon>Bacteria</taxon>
        <taxon>Bacillati</taxon>
        <taxon>Actinomycetota</taxon>
        <taxon>Actinomycetes</taxon>
        <taxon>Mycobacteriales</taxon>
        <taxon>Mycobacteriaceae</taxon>
        <taxon>Mycobacterium</taxon>
    </lineage>
</organism>
<evidence type="ECO:0000313" key="2">
    <source>
        <dbReference type="Proteomes" id="UP000179734"/>
    </source>
</evidence>
<proteinExistence type="predicted"/>
<accession>A0A1S1NIG7</accession>
<keyword evidence="2" id="KW-1185">Reference proteome</keyword>
<dbReference type="AlphaFoldDB" id="A0A1S1NIG7"/>
<name>A0A1S1NIG7_9MYCO</name>
<gene>
    <name evidence="1" type="ORF">BKN37_12900</name>
</gene>
<reference evidence="1 2" key="1">
    <citation type="submission" date="2016-10" db="EMBL/GenBank/DDBJ databases">
        <title>Genome sequence of Mycobacterium talmonii.</title>
        <authorList>
            <person name="Greninger A.L."/>
            <person name="Elliott B."/>
            <person name="Vasireddy S."/>
            <person name="Vasireddy R."/>
        </authorList>
    </citation>
    <scope>NUCLEOTIDE SEQUENCE [LARGE SCALE GENOMIC DNA]</scope>
    <source>
        <strain evidence="2">NE-TNMC-100812</strain>
    </source>
</reference>
<dbReference type="EMBL" id="MLQM01000059">
    <property type="protein sequence ID" value="OHV03862.1"/>
    <property type="molecule type" value="Genomic_DNA"/>
</dbReference>